<dbReference type="PANTHER" id="PTHR38110:SF4">
    <property type="entry name" value="THIOESTERASE-LIKE SUPERFAMILY-DOMAIN-CONTAINING PROTEIN"/>
    <property type="match status" value="1"/>
</dbReference>
<proteinExistence type="predicted"/>
<evidence type="ECO:0000313" key="4">
    <source>
        <dbReference type="Proteomes" id="UP000030651"/>
    </source>
</evidence>
<dbReference type="InterPro" id="IPR052389">
    <property type="entry name" value="Sec_Metab_Biosynth-Assoc"/>
</dbReference>
<dbReference type="RefSeq" id="XP_007832158.1">
    <property type="nucleotide sequence ID" value="XM_007833967.1"/>
</dbReference>
<evidence type="ECO:0000313" key="3">
    <source>
        <dbReference type="EMBL" id="ETS83510.1"/>
    </source>
</evidence>
<dbReference type="PANTHER" id="PTHR38110">
    <property type="entry name" value="CHROMOSOME 23, WHOLE GENOME SHOTGUN SEQUENCE"/>
    <property type="match status" value="1"/>
</dbReference>
<reference evidence="4" key="1">
    <citation type="journal article" date="2015" name="BMC Genomics">
        <title>Genomic and transcriptomic analysis of the endophytic fungus Pestalotiopsis fici reveals its lifestyle and high potential for synthesis of natural products.</title>
        <authorList>
            <person name="Wang X."/>
            <person name="Zhang X."/>
            <person name="Liu L."/>
            <person name="Xiang M."/>
            <person name="Wang W."/>
            <person name="Sun X."/>
            <person name="Che Y."/>
            <person name="Guo L."/>
            <person name="Liu G."/>
            <person name="Guo L."/>
            <person name="Wang C."/>
            <person name="Yin W.B."/>
            <person name="Stadler M."/>
            <person name="Zhang X."/>
            <person name="Liu X."/>
        </authorList>
    </citation>
    <scope>NUCLEOTIDE SEQUENCE [LARGE SCALE GENOMIC DNA]</scope>
    <source>
        <strain evidence="4">W106-1 / CGMCC3.15140</strain>
    </source>
</reference>
<dbReference type="InterPro" id="IPR049449">
    <property type="entry name" value="TesB_ACOT8-like_N"/>
</dbReference>
<accession>W3XBT7</accession>
<dbReference type="Pfam" id="PF20789">
    <property type="entry name" value="4HBT_3C"/>
    <property type="match status" value="1"/>
</dbReference>
<keyword evidence="4" id="KW-1185">Reference proteome</keyword>
<dbReference type="InParanoid" id="W3XBT7"/>
<dbReference type="KEGG" id="pfy:PFICI_05386"/>
<sequence length="333" mass="36679">MAQSILQKQINLTQTSSHSYTISSHRDWSVGPALHGGSVAATIHHAASTHLRTTLAAQNQPDILTLHFQFLRTCVLQDSVIDITDLRLGAGTSDIQLHLSQDGQVKVIALATAVNFDNVSGPSAPTAWKLTPPPEPVDFDKIQTQEPDEDWVSTIVDGELIPVTKRILCLNPRKGFPIDGVCDAWTSFLGNERMDATYLTLMADIIPSLPDTLLRNGGIYDARANFAQIEAAEKKNPGAPVVLTNSLKQAAQATVFNHTVTLDIEFKRRLPKEGIQWIFTRAEMRMLQAGRGDLDVTICDENLDILLLARQVILVLDAKRKFRENKSKAKSSL</sequence>
<dbReference type="Proteomes" id="UP000030651">
    <property type="component" value="Unassembled WGS sequence"/>
</dbReference>
<dbReference type="HOGENOM" id="CLU_050730_0_0_1"/>
<evidence type="ECO:0008006" key="5">
    <source>
        <dbReference type="Google" id="ProtNLM"/>
    </source>
</evidence>
<feature type="domain" description="Acyl-CoA thioesterase-like N-terminal HotDog" evidence="1">
    <location>
        <begin position="25"/>
        <end position="112"/>
    </location>
</feature>
<dbReference type="OrthoDB" id="2532955at2759"/>
<dbReference type="EMBL" id="KI912111">
    <property type="protein sequence ID" value="ETS83510.1"/>
    <property type="molecule type" value="Genomic_DNA"/>
</dbReference>
<dbReference type="Pfam" id="PF13622">
    <property type="entry name" value="4HBT_3"/>
    <property type="match status" value="1"/>
</dbReference>
<dbReference type="eggNOG" id="ENOG502RZ1X">
    <property type="taxonomic scope" value="Eukaryota"/>
</dbReference>
<protein>
    <recommendedName>
        <fullName evidence="5">Thioesterase domain-containing protein</fullName>
    </recommendedName>
</protein>
<evidence type="ECO:0000259" key="1">
    <source>
        <dbReference type="Pfam" id="PF13622"/>
    </source>
</evidence>
<name>W3XBT7_PESFW</name>
<dbReference type="InterPro" id="IPR049450">
    <property type="entry name" value="ACOT8-like_C"/>
</dbReference>
<dbReference type="GeneID" id="19270399"/>
<feature type="domain" description="Acyl-CoA thioesterase-like C-terminal" evidence="2">
    <location>
        <begin position="153"/>
        <end position="315"/>
    </location>
</feature>
<dbReference type="Gene3D" id="2.40.160.210">
    <property type="entry name" value="Acyl-CoA thioesterase, double hotdog domain"/>
    <property type="match status" value="1"/>
</dbReference>
<evidence type="ECO:0000259" key="2">
    <source>
        <dbReference type="Pfam" id="PF20789"/>
    </source>
</evidence>
<dbReference type="STRING" id="1229662.W3XBT7"/>
<dbReference type="AlphaFoldDB" id="W3XBT7"/>
<dbReference type="InterPro" id="IPR042171">
    <property type="entry name" value="Acyl-CoA_hotdog"/>
</dbReference>
<organism evidence="3 4">
    <name type="scientific">Pestalotiopsis fici (strain W106-1 / CGMCC3.15140)</name>
    <dbReference type="NCBI Taxonomy" id="1229662"/>
    <lineage>
        <taxon>Eukaryota</taxon>
        <taxon>Fungi</taxon>
        <taxon>Dikarya</taxon>
        <taxon>Ascomycota</taxon>
        <taxon>Pezizomycotina</taxon>
        <taxon>Sordariomycetes</taxon>
        <taxon>Xylariomycetidae</taxon>
        <taxon>Amphisphaeriales</taxon>
        <taxon>Sporocadaceae</taxon>
        <taxon>Pestalotiopsis</taxon>
    </lineage>
</organism>
<gene>
    <name evidence="3" type="ORF">PFICI_05386</name>
</gene>
<dbReference type="OMA" id="RMDATYL"/>
<dbReference type="SUPFAM" id="SSF54637">
    <property type="entry name" value="Thioesterase/thiol ester dehydrase-isomerase"/>
    <property type="match status" value="1"/>
</dbReference>
<dbReference type="InterPro" id="IPR029069">
    <property type="entry name" value="HotDog_dom_sf"/>
</dbReference>